<proteinExistence type="predicted"/>
<dbReference type="EMBL" id="LXQA010689326">
    <property type="protein sequence ID" value="MCI66132.1"/>
    <property type="molecule type" value="Genomic_DNA"/>
</dbReference>
<accession>A0A392TYA3</accession>
<reference evidence="1 2" key="1">
    <citation type="journal article" date="2018" name="Front. Plant Sci.">
        <title>Red Clover (Trifolium pratense) and Zigzag Clover (T. medium) - A Picture of Genomic Similarities and Differences.</title>
        <authorList>
            <person name="Dluhosova J."/>
            <person name="Istvanek J."/>
            <person name="Nedelnik J."/>
            <person name="Repkova J."/>
        </authorList>
    </citation>
    <scope>NUCLEOTIDE SEQUENCE [LARGE SCALE GENOMIC DNA]</scope>
    <source>
        <strain evidence="2">cv. 10/8</strain>
        <tissue evidence="1">Leaf</tissue>
    </source>
</reference>
<feature type="non-terminal residue" evidence="1">
    <location>
        <position position="62"/>
    </location>
</feature>
<organism evidence="1 2">
    <name type="scientific">Trifolium medium</name>
    <dbReference type="NCBI Taxonomy" id="97028"/>
    <lineage>
        <taxon>Eukaryota</taxon>
        <taxon>Viridiplantae</taxon>
        <taxon>Streptophyta</taxon>
        <taxon>Embryophyta</taxon>
        <taxon>Tracheophyta</taxon>
        <taxon>Spermatophyta</taxon>
        <taxon>Magnoliopsida</taxon>
        <taxon>eudicotyledons</taxon>
        <taxon>Gunneridae</taxon>
        <taxon>Pentapetalae</taxon>
        <taxon>rosids</taxon>
        <taxon>fabids</taxon>
        <taxon>Fabales</taxon>
        <taxon>Fabaceae</taxon>
        <taxon>Papilionoideae</taxon>
        <taxon>50 kb inversion clade</taxon>
        <taxon>NPAAA clade</taxon>
        <taxon>Hologalegina</taxon>
        <taxon>IRL clade</taxon>
        <taxon>Trifolieae</taxon>
        <taxon>Trifolium</taxon>
    </lineage>
</organism>
<dbReference type="Proteomes" id="UP000265520">
    <property type="component" value="Unassembled WGS sequence"/>
</dbReference>
<protein>
    <submittedName>
        <fullName evidence="1">Uncharacterized protein</fullName>
    </submittedName>
</protein>
<keyword evidence="2" id="KW-1185">Reference proteome</keyword>
<dbReference type="AlphaFoldDB" id="A0A392TYA3"/>
<sequence>MIASGVAPFEPLVKQRGLCTYRHSDAQVSLVVELRFSLGVNMYLVRIVKVVYIAPSAGPRPL</sequence>
<name>A0A392TYA3_9FABA</name>
<evidence type="ECO:0000313" key="1">
    <source>
        <dbReference type="EMBL" id="MCI66132.1"/>
    </source>
</evidence>
<evidence type="ECO:0000313" key="2">
    <source>
        <dbReference type="Proteomes" id="UP000265520"/>
    </source>
</evidence>
<comment type="caution">
    <text evidence="1">The sequence shown here is derived from an EMBL/GenBank/DDBJ whole genome shotgun (WGS) entry which is preliminary data.</text>
</comment>